<accession>A0A0S4MIM8</accession>
<feature type="compositionally biased region" description="Polar residues" evidence="1">
    <location>
        <begin position="45"/>
        <end position="57"/>
    </location>
</feature>
<feature type="region of interest" description="Disordered" evidence="1">
    <location>
        <begin position="25"/>
        <end position="76"/>
    </location>
</feature>
<evidence type="ECO:0000313" key="2">
    <source>
        <dbReference type="EMBL" id="CUT98651.1"/>
    </source>
</evidence>
<name>A0A0S4MIM8_ECHMU</name>
<reference evidence="2" key="1">
    <citation type="journal article" date="2013" name="Nature">
        <title>The genomes of four tapeworm species reveal adaptations to parasitism.</title>
        <authorList>
            <person name="Tsai I.J."/>
            <person name="Zarowiecki M."/>
            <person name="Holroyd N."/>
            <person name="Garciarrubio A."/>
            <person name="Sanchez-Flores A."/>
            <person name="Brooks K.L."/>
            <person name="Tracey A."/>
            <person name="Bobes R.J."/>
            <person name="Fragoso G."/>
            <person name="Sciutto E."/>
            <person name="Aslett M."/>
            <person name="Beasley H."/>
            <person name="Bennett H.M."/>
            <person name="Cai J."/>
            <person name="Camicia F."/>
            <person name="Clark R."/>
            <person name="Cucher M."/>
            <person name="De Silva N."/>
            <person name="Day T.A."/>
            <person name="Deplazes P."/>
            <person name="Estrada K."/>
            <person name="Fernandez C."/>
            <person name="Holland P.W."/>
            <person name="Hou J."/>
            <person name="Hu S."/>
            <person name="Huckvale T."/>
            <person name="Hung S.S."/>
            <person name="Kamenetzky L."/>
            <person name="Keane J.A."/>
            <person name="Kiss F."/>
            <person name="Koziol U."/>
            <person name="Lambert O."/>
            <person name="Liu K."/>
            <person name="Luo X."/>
            <person name="Luo Y."/>
            <person name="Macchiaroli N."/>
            <person name="Nichol S."/>
            <person name="Paps J."/>
            <person name="Parkinson J."/>
            <person name="Pouchkina-Stantcheva N."/>
            <person name="Riddiford N."/>
            <person name="Rosenzvit M."/>
            <person name="Salinas G."/>
            <person name="Wasmuth J.D."/>
            <person name="Zamanian M."/>
            <person name="Zheng Y."/>
            <person name="Cai X."/>
            <person name="Soberon X."/>
            <person name="Olson P.D."/>
            <person name="Laclette J.P."/>
            <person name="Brehm K."/>
            <person name="Berriman M."/>
            <person name="Garciarrubio A."/>
            <person name="Bobes R.J."/>
            <person name="Fragoso G."/>
            <person name="Sanchez-Flores A."/>
            <person name="Estrada K."/>
            <person name="Cevallos M.A."/>
            <person name="Morett E."/>
            <person name="Gonzalez V."/>
            <person name="Portillo T."/>
            <person name="Ochoa-Leyva A."/>
            <person name="Jose M.V."/>
            <person name="Sciutto E."/>
            <person name="Landa A."/>
            <person name="Jimenez L."/>
            <person name="Valdes V."/>
            <person name="Carrero J.C."/>
            <person name="Larralde C."/>
            <person name="Morales-Montor J."/>
            <person name="Limon-Lason J."/>
            <person name="Soberon X."/>
            <person name="Laclette J.P."/>
        </authorList>
    </citation>
    <scope>NUCLEOTIDE SEQUENCE [LARGE SCALE GENOMIC DNA]</scope>
</reference>
<evidence type="ECO:0000256" key="1">
    <source>
        <dbReference type="SAM" id="MobiDB-lite"/>
    </source>
</evidence>
<proteinExistence type="predicted"/>
<reference evidence="2" key="2">
    <citation type="submission" date="2015-11" db="EMBL/GenBank/DDBJ databases">
        <authorList>
            <person name="Zhang Y."/>
            <person name="Guo Z."/>
        </authorList>
    </citation>
    <scope>NUCLEOTIDE SEQUENCE</scope>
</reference>
<sequence>MYSLYWVPRASTAKCLNRKLFLGRHGASEPSTDAPWPRAVPSGGPKTSPTCPLSSLPLQRYRRPHTTGSPQGGRGVPKLGLQHISFGCPIYLWLSGFVIIKYQNGAE</sequence>
<keyword evidence="3" id="KW-1185">Reference proteome</keyword>
<dbReference type="Proteomes" id="UP000017246">
    <property type="component" value="Unassembled WGS sequence"/>
</dbReference>
<evidence type="ECO:0000313" key="3">
    <source>
        <dbReference type="Proteomes" id="UP000017246"/>
    </source>
</evidence>
<dbReference type="EMBL" id="LN902843">
    <property type="protein sequence ID" value="CUT98651.1"/>
    <property type="molecule type" value="Genomic_DNA"/>
</dbReference>
<dbReference type="AlphaFoldDB" id="A0A0S4MIM8"/>
<protein>
    <submittedName>
        <fullName evidence="2">Ubiquitin DSK2</fullName>
    </submittedName>
</protein>
<organism evidence="2 3">
    <name type="scientific">Echinococcus multilocularis</name>
    <name type="common">Fox tapeworm</name>
    <dbReference type="NCBI Taxonomy" id="6211"/>
    <lineage>
        <taxon>Eukaryota</taxon>
        <taxon>Metazoa</taxon>
        <taxon>Spiralia</taxon>
        <taxon>Lophotrochozoa</taxon>
        <taxon>Platyhelminthes</taxon>
        <taxon>Cestoda</taxon>
        <taxon>Eucestoda</taxon>
        <taxon>Cyclophyllidea</taxon>
        <taxon>Taeniidae</taxon>
        <taxon>Echinococcus</taxon>
    </lineage>
</organism>